<dbReference type="InterPro" id="IPR031127">
    <property type="entry name" value="E3_UB_ligase_RBR"/>
</dbReference>
<dbReference type="GO" id="GO:0016567">
    <property type="term" value="P:protein ubiquitination"/>
    <property type="evidence" value="ECO:0007669"/>
    <property type="project" value="InterPro"/>
</dbReference>
<evidence type="ECO:0000256" key="8">
    <source>
        <dbReference type="ARBA" id="ARBA00022833"/>
    </source>
</evidence>
<comment type="catalytic activity">
    <reaction evidence="1">
        <text>[E2 ubiquitin-conjugating enzyme]-S-ubiquitinyl-L-cysteine + [acceptor protein]-L-lysine = [E2 ubiquitin-conjugating enzyme]-L-cysteine + [acceptor protein]-N(6)-ubiquitinyl-L-lysine.</text>
        <dbReference type="EC" id="2.3.2.31"/>
    </reaction>
</comment>
<dbReference type="GO" id="GO:0008270">
    <property type="term" value="F:zinc ion binding"/>
    <property type="evidence" value="ECO:0007669"/>
    <property type="project" value="UniProtKB-KW"/>
</dbReference>
<evidence type="ECO:0000256" key="1">
    <source>
        <dbReference type="ARBA" id="ARBA00001798"/>
    </source>
</evidence>
<dbReference type="OrthoDB" id="10009520at2759"/>
<protein>
    <recommendedName>
        <fullName evidence="2">RBR-type E3 ubiquitin transferase</fullName>
        <ecNumber evidence="2">2.3.2.31</ecNumber>
    </recommendedName>
</protein>
<keyword evidence="5" id="KW-0677">Repeat</keyword>
<evidence type="ECO:0000313" key="11">
    <source>
        <dbReference type="EMBL" id="EUN31087.1"/>
    </source>
</evidence>
<dbReference type="EC" id="2.3.2.31" evidence="2"/>
<evidence type="ECO:0000256" key="9">
    <source>
        <dbReference type="SAM" id="MobiDB-lite"/>
    </source>
</evidence>
<dbReference type="InterPro" id="IPR044066">
    <property type="entry name" value="TRIAD_supradom"/>
</dbReference>
<evidence type="ECO:0000256" key="2">
    <source>
        <dbReference type="ARBA" id="ARBA00012251"/>
    </source>
</evidence>
<dbReference type="EMBL" id="KI968701">
    <property type="protein sequence ID" value="EUN31087.1"/>
    <property type="molecule type" value="Genomic_DNA"/>
</dbReference>
<dbReference type="PROSITE" id="PS51873">
    <property type="entry name" value="TRIAD"/>
    <property type="match status" value="1"/>
</dbReference>
<accession>W7F548</accession>
<evidence type="ECO:0000259" key="10">
    <source>
        <dbReference type="PROSITE" id="PS51873"/>
    </source>
</evidence>
<dbReference type="AlphaFoldDB" id="W7F548"/>
<evidence type="ECO:0000256" key="7">
    <source>
        <dbReference type="ARBA" id="ARBA00022786"/>
    </source>
</evidence>
<feature type="compositionally biased region" description="Polar residues" evidence="9">
    <location>
        <begin position="364"/>
        <end position="377"/>
    </location>
</feature>
<dbReference type="CDD" id="cd22584">
    <property type="entry name" value="Rcat_RBR_unk"/>
    <property type="match status" value="1"/>
</dbReference>
<evidence type="ECO:0000313" key="12">
    <source>
        <dbReference type="Proteomes" id="UP000054337"/>
    </source>
</evidence>
<evidence type="ECO:0000256" key="6">
    <source>
        <dbReference type="ARBA" id="ARBA00022771"/>
    </source>
</evidence>
<dbReference type="PANTHER" id="PTHR11685">
    <property type="entry name" value="RBR FAMILY RING FINGER AND IBR DOMAIN-CONTAINING"/>
    <property type="match status" value="1"/>
</dbReference>
<organism evidence="11 12">
    <name type="scientific">Bipolaris victoriae (strain FI3)</name>
    <name type="common">Victoria blight of oats agent</name>
    <name type="synonym">Cochliobolus victoriae</name>
    <dbReference type="NCBI Taxonomy" id="930091"/>
    <lineage>
        <taxon>Eukaryota</taxon>
        <taxon>Fungi</taxon>
        <taxon>Dikarya</taxon>
        <taxon>Ascomycota</taxon>
        <taxon>Pezizomycotina</taxon>
        <taxon>Dothideomycetes</taxon>
        <taxon>Pleosporomycetidae</taxon>
        <taxon>Pleosporales</taxon>
        <taxon>Pleosporineae</taxon>
        <taxon>Pleosporaceae</taxon>
        <taxon>Bipolaris</taxon>
    </lineage>
</organism>
<sequence length="663" mass="73724">MGCKLSRAVRPHAKVEVSIVAPTYHKAEHADTPQECKESVRQLSRPFSYDDITITSSAPLPIVCRRRNSTPTTTMETTQEPTTAFNLFLAEHCLMSIQLPDIEIDGPAIATVPSTPAPPQPSDALEESNPQPSDASEGSTVPCITCCRAQPNEKGKFFKPCKNCDSVYCGSCIRYMFIEACDDMTLMPPRCCGPIQLHHATPHLSREEIAVFKAKYEEWLTPNPFYCPVPTCSAFIPERLLPEQTKTDRKRTDSGTGIPTSKTFACPACESSICSDCRLTAHPSSACNVSEFGIDEETTKLLKSWGYKQCPKCRHGIKRMFGCRHMSCRCGAHFCYNCMGNPDLCEGDCIDDEDYEHESDNESILESSESPETSSMQGEHRDTEARVAPSAETVNLDRGTASYWAGQALDFGDEPGQDFADRAWNCFHFFKPYKIDLAQALTADSSNATLECVKCWSTIYPVIREPRRVESIGQAQTISLGSRVNDTSTERVIAREHGRVRRHGQYVPPHNLFRDDATIGVTLCETNTVSSPLSQSAPDHESPLTQYLNRHCESVVDVYGNIISPAEPQQQRRASMDSHDYHLMSTLSPSNGSTEKFSLFNPVSATSTSRTPDLRTNIAYDCSDCNLLVCDSCKDALIIARDLGVEKHKAWMQRLEEQRAVRN</sequence>
<gene>
    <name evidence="11" type="ORF">COCVIDRAFT_88624</name>
</gene>
<dbReference type="RefSeq" id="XP_014560684.1">
    <property type="nucleotide sequence ID" value="XM_014705198.1"/>
</dbReference>
<dbReference type="Gene3D" id="1.20.120.1750">
    <property type="match status" value="1"/>
</dbReference>
<dbReference type="Proteomes" id="UP000054337">
    <property type="component" value="Unassembled WGS sequence"/>
</dbReference>
<feature type="region of interest" description="Disordered" evidence="9">
    <location>
        <begin position="360"/>
        <end position="392"/>
    </location>
</feature>
<keyword evidence="3" id="KW-0808">Transferase</keyword>
<dbReference type="GO" id="GO:0061630">
    <property type="term" value="F:ubiquitin protein ligase activity"/>
    <property type="evidence" value="ECO:0007669"/>
    <property type="project" value="UniProtKB-EC"/>
</dbReference>
<proteinExistence type="predicted"/>
<feature type="compositionally biased region" description="Polar residues" evidence="9">
    <location>
        <begin position="128"/>
        <end position="139"/>
    </location>
</feature>
<feature type="region of interest" description="Disordered" evidence="9">
    <location>
        <begin position="107"/>
        <end position="139"/>
    </location>
</feature>
<evidence type="ECO:0000256" key="5">
    <source>
        <dbReference type="ARBA" id="ARBA00022737"/>
    </source>
</evidence>
<feature type="domain" description="RING-type" evidence="10">
    <location>
        <begin position="139"/>
        <end position="353"/>
    </location>
</feature>
<evidence type="ECO:0000256" key="3">
    <source>
        <dbReference type="ARBA" id="ARBA00022679"/>
    </source>
</evidence>
<dbReference type="Pfam" id="PF01485">
    <property type="entry name" value="IBR"/>
    <property type="match status" value="1"/>
</dbReference>
<evidence type="ECO:0000256" key="4">
    <source>
        <dbReference type="ARBA" id="ARBA00022723"/>
    </source>
</evidence>
<keyword evidence="7" id="KW-0833">Ubl conjugation pathway</keyword>
<dbReference type="GeneID" id="26258893"/>
<keyword evidence="12" id="KW-1185">Reference proteome</keyword>
<name>W7F548_BIPV3</name>
<dbReference type="InterPro" id="IPR002867">
    <property type="entry name" value="IBR_dom"/>
</dbReference>
<reference evidence="11 12" key="1">
    <citation type="journal article" date="2013" name="PLoS Genet.">
        <title>Comparative genome structure, secondary metabolite, and effector coding capacity across Cochliobolus pathogens.</title>
        <authorList>
            <person name="Condon B.J."/>
            <person name="Leng Y."/>
            <person name="Wu D."/>
            <person name="Bushley K.E."/>
            <person name="Ohm R.A."/>
            <person name="Otillar R."/>
            <person name="Martin J."/>
            <person name="Schackwitz W."/>
            <person name="Grimwood J."/>
            <person name="MohdZainudin N."/>
            <person name="Xue C."/>
            <person name="Wang R."/>
            <person name="Manning V.A."/>
            <person name="Dhillon B."/>
            <person name="Tu Z.J."/>
            <person name="Steffenson B.J."/>
            <person name="Salamov A."/>
            <person name="Sun H."/>
            <person name="Lowry S."/>
            <person name="LaButti K."/>
            <person name="Han J."/>
            <person name="Copeland A."/>
            <person name="Lindquist E."/>
            <person name="Barry K."/>
            <person name="Schmutz J."/>
            <person name="Baker S.E."/>
            <person name="Ciuffetti L.M."/>
            <person name="Grigoriev I.V."/>
            <person name="Zhong S."/>
            <person name="Turgeon B.G."/>
        </authorList>
    </citation>
    <scope>NUCLEOTIDE SEQUENCE [LARGE SCALE GENOMIC DNA]</scope>
    <source>
        <strain evidence="11 12">FI3</strain>
    </source>
</reference>
<dbReference type="SUPFAM" id="SSF57850">
    <property type="entry name" value="RING/U-box"/>
    <property type="match status" value="1"/>
</dbReference>
<keyword evidence="8" id="KW-0862">Zinc</keyword>
<keyword evidence="4" id="KW-0479">Metal-binding</keyword>
<dbReference type="HOGENOM" id="CLU_027964_0_0_1"/>
<keyword evidence="6" id="KW-0863">Zinc-finger</keyword>